<dbReference type="Pfam" id="PF03232">
    <property type="entry name" value="COQ7"/>
    <property type="match status" value="1"/>
</dbReference>
<sequence>MRERHLSRSDRLISHIDSALRTLIPNTRGAQRTNPASGAPEAALDELERRHAASTLRVLHLATAGVQGLCQGQVGLVMLPKARLQIDQAQREATDHLAWCQQRLSQLESRTSYFTPVYYGAGVGLGLVSGWVGDRFGLGMVAASKEVLGCRTNDQMSYLSSDDQRSRTLLRQVVADNTHHAQLALEAGGLRFPAPVKWSMGVLGAASLKKARYT</sequence>
<protein>
    <submittedName>
        <fullName evidence="1">Demethoxyubiquinone hydroxylase family protein</fullName>
    </submittedName>
</protein>
<dbReference type="InterPro" id="IPR011566">
    <property type="entry name" value="Ubq_synth_Coq7"/>
</dbReference>
<dbReference type="RefSeq" id="WP_227388133.1">
    <property type="nucleotide sequence ID" value="NZ_JBHSCJ010000003.1"/>
</dbReference>
<comment type="caution">
    <text evidence="1">The sequence shown here is derived from an EMBL/GenBank/DDBJ whole genome shotgun (WGS) entry which is preliminary data.</text>
</comment>
<dbReference type="EMBL" id="WHVL01000001">
    <property type="protein sequence ID" value="MCB8887527.1"/>
    <property type="molecule type" value="Genomic_DNA"/>
</dbReference>
<organism evidence="1 2">
    <name type="scientific">Vreelandella malpeensis</name>
    <dbReference type="NCBI Taxonomy" id="1172368"/>
    <lineage>
        <taxon>Bacteria</taxon>
        <taxon>Pseudomonadati</taxon>
        <taxon>Pseudomonadota</taxon>
        <taxon>Gammaproteobacteria</taxon>
        <taxon>Oceanospirillales</taxon>
        <taxon>Halomonadaceae</taxon>
        <taxon>Vreelandella</taxon>
    </lineage>
</organism>
<proteinExistence type="predicted"/>
<dbReference type="PANTHER" id="PTHR11237:SF4">
    <property type="entry name" value="5-DEMETHOXYUBIQUINONE HYDROXYLASE, MITOCHONDRIAL"/>
    <property type="match status" value="1"/>
</dbReference>
<accession>A0ABS8DMK4</accession>
<gene>
    <name evidence="1" type="ORF">GEV37_00070</name>
</gene>
<dbReference type="Proteomes" id="UP001319882">
    <property type="component" value="Unassembled WGS sequence"/>
</dbReference>
<name>A0ABS8DMK4_9GAMM</name>
<reference evidence="1 2" key="1">
    <citation type="journal article" date="2021" name="Sci. Rep.">
        <title>Genome analysis of a halophilic bacterium Halomonas malpeensis YU-PRIM-29(T) reveals its exopolysaccharide and pigment producing capabilities.</title>
        <authorList>
            <person name="Athmika"/>
            <person name="Ghate S.D."/>
            <person name="Arun A.B."/>
            <person name="Rao S.S."/>
            <person name="Kumar S.T.A."/>
            <person name="Kandiyil M.K."/>
            <person name="Saptami K."/>
            <person name="Rekha P.D."/>
        </authorList>
    </citation>
    <scope>NUCLEOTIDE SEQUENCE [LARGE SCALE GENOMIC DNA]</scope>
    <source>
        <strain evidence="2">prim 29</strain>
    </source>
</reference>
<keyword evidence="2" id="KW-1185">Reference proteome</keyword>
<dbReference type="PANTHER" id="PTHR11237">
    <property type="entry name" value="COENZYME Q10 BIOSYNTHESIS PROTEIN 7"/>
    <property type="match status" value="1"/>
</dbReference>
<evidence type="ECO:0000313" key="1">
    <source>
        <dbReference type="EMBL" id="MCB8887527.1"/>
    </source>
</evidence>
<evidence type="ECO:0000313" key="2">
    <source>
        <dbReference type="Proteomes" id="UP001319882"/>
    </source>
</evidence>